<evidence type="ECO:0008006" key="4">
    <source>
        <dbReference type="Google" id="ProtNLM"/>
    </source>
</evidence>
<accession>A0AA40F1E0</accession>
<dbReference type="Proteomes" id="UP001172155">
    <property type="component" value="Unassembled WGS sequence"/>
</dbReference>
<reference evidence="2" key="1">
    <citation type="submission" date="2023-06" db="EMBL/GenBank/DDBJ databases">
        <title>Genome-scale phylogeny and comparative genomics of the fungal order Sordariales.</title>
        <authorList>
            <consortium name="Lawrence Berkeley National Laboratory"/>
            <person name="Hensen N."/>
            <person name="Bonometti L."/>
            <person name="Westerberg I."/>
            <person name="Brannstrom I.O."/>
            <person name="Guillou S."/>
            <person name="Cros-Aarteil S."/>
            <person name="Calhoun S."/>
            <person name="Haridas S."/>
            <person name="Kuo A."/>
            <person name="Mondo S."/>
            <person name="Pangilinan J."/>
            <person name="Riley R."/>
            <person name="LaButti K."/>
            <person name="Andreopoulos B."/>
            <person name="Lipzen A."/>
            <person name="Chen C."/>
            <person name="Yanf M."/>
            <person name="Daum C."/>
            <person name="Ng V."/>
            <person name="Clum A."/>
            <person name="Steindorff A."/>
            <person name="Ohm R."/>
            <person name="Martin F."/>
            <person name="Silar P."/>
            <person name="Natvig D."/>
            <person name="Lalanne C."/>
            <person name="Gautier V."/>
            <person name="Ament-velasquez S.L."/>
            <person name="Kruys A."/>
            <person name="Hutchinson M.I."/>
            <person name="Powell A.J."/>
            <person name="Barry K."/>
            <person name="Miller A.N."/>
            <person name="Grigoriev I.V."/>
            <person name="Debuchy R."/>
            <person name="Gladieux P."/>
            <person name="Thoren M.H."/>
            <person name="Johannesson H."/>
        </authorList>
    </citation>
    <scope>NUCLEOTIDE SEQUENCE</scope>
    <source>
        <strain evidence="2">SMH3187-1</strain>
    </source>
</reference>
<gene>
    <name evidence="2" type="ORF">B0T18DRAFT_105009</name>
</gene>
<protein>
    <recommendedName>
        <fullName evidence="4">Secreted protein</fullName>
    </recommendedName>
</protein>
<keyword evidence="3" id="KW-1185">Reference proteome</keyword>
<evidence type="ECO:0000256" key="1">
    <source>
        <dbReference type="SAM" id="SignalP"/>
    </source>
</evidence>
<evidence type="ECO:0000313" key="2">
    <source>
        <dbReference type="EMBL" id="KAK0749408.1"/>
    </source>
</evidence>
<keyword evidence="1" id="KW-0732">Signal</keyword>
<dbReference type="AlphaFoldDB" id="A0AA40F1E0"/>
<sequence>MELLFVSFLMGCSLGCPGISHCHGITRHANFPSEGAVWPCCQEFPTSLGVYHSYWAFPSALARLVLSAGSGRPRLKDPFRPQPHLTKMEMGRQQCCPTAGAVLGYSTIFPCCQPALSSAPHPALSNPIL</sequence>
<feature type="signal peptide" evidence="1">
    <location>
        <begin position="1"/>
        <end position="15"/>
    </location>
</feature>
<evidence type="ECO:0000313" key="3">
    <source>
        <dbReference type="Proteomes" id="UP001172155"/>
    </source>
</evidence>
<name>A0AA40F1E0_9PEZI</name>
<comment type="caution">
    <text evidence="2">The sequence shown here is derived from an EMBL/GenBank/DDBJ whole genome shotgun (WGS) entry which is preliminary data.</text>
</comment>
<dbReference type="EMBL" id="JAUKUD010000003">
    <property type="protein sequence ID" value="KAK0749408.1"/>
    <property type="molecule type" value="Genomic_DNA"/>
</dbReference>
<proteinExistence type="predicted"/>
<organism evidence="2 3">
    <name type="scientific">Schizothecium vesticola</name>
    <dbReference type="NCBI Taxonomy" id="314040"/>
    <lineage>
        <taxon>Eukaryota</taxon>
        <taxon>Fungi</taxon>
        <taxon>Dikarya</taxon>
        <taxon>Ascomycota</taxon>
        <taxon>Pezizomycotina</taxon>
        <taxon>Sordariomycetes</taxon>
        <taxon>Sordariomycetidae</taxon>
        <taxon>Sordariales</taxon>
        <taxon>Schizotheciaceae</taxon>
        <taxon>Schizothecium</taxon>
    </lineage>
</organism>
<feature type="chain" id="PRO_5041438141" description="Secreted protein" evidence="1">
    <location>
        <begin position="16"/>
        <end position="129"/>
    </location>
</feature>